<keyword evidence="7" id="KW-0539">Nucleus</keyword>
<feature type="region of interest" description="Disordered" evidence="9">
    <location>
        <begin position="1527"/>
        <end position="1609"/>
    </location>
</feature>
<accession>A0A2A4JTY6</accession>
<feature type="region of interest" description="Disordered" evidence="9">
    <location>
        <begin position="1670"/>
        <end position="1692"/>
    </location>
</feature>
<dbReference type="PANTHER" id="PTHR46745:SF1">
    <property type="entry name" value="TSC22 DOMAIN FAMILY PROTEIN 1"/>
    <property type="match status" value="1"/>
</dbReference>
<comment type="subcellular location">
    <subcellularLocation>
        <location evidence="2">Cytoplasm</location>
    </subcellularLocation>
    <subcellularLocation>
        <location evidence="1">Nucleus</location>
    </subcellularLocation>
</comment>
<evidence type="ECO:0000256" key="6">
    <source>
        <dbReference type="ARBA" id="ARBA00023163"/>
    </source>
</evidence>
<dbReference type="GO" id="GO:0005829">
    <property type="term" value="C:cytosol"/>
    <property type="evidence" value="ECO:0007669"/>
    <property type="project" value="TreeGrafter"/>
</dbReference>
<evidence type="ECO:0000256" key="2">
    <source>
        <dbReference type="ARBA" id="ARBA00004496"/>
    </source>
</evidence>
<evidence type="ECO:0000256" key="7">
    <source>
        <dbReference type="ARBA" id="ARBA00023242"/>
    </source>
</evidence>
<evidence type="ECO:0000256" key="5">
    <source>
        <dbReference type="ARBA" id="ARBA00023015"/>
    </source>
</evidence>
<keyword evidence="4" id="KW-0963">Cytoplasm</keyword>
<dbReference type="STRING" id="7102.A0A2A4JTY6"/>
<comment type="similarity">
    <text evidence="3">Belongs to the TSC-22/Dip/Bun family.</text>
</comment>
<keyword evidence="8" id="KW-0175">Coiled coil</keyword>
<dbReference type="Gene3D" id="1.20.5.490">
    <property type="entry name" value="Single helix bin"/>
    <property type="match status" value="1"/>
</dbReference>
<dbReference type="InterPro" id="IPR000580">
    <property type="entry name" value="TSC22/Bun"/>
</dbReference>
<dbReference type="PROSITE" id="PS01289">
    <property type="entry name" value="TSC22"/>
    <property type="match status" value="1"/>
</dbReference>
<evidence type="ECO:0000256" key="9">
    <source>
        <dbReference type="SAM" id="MobiDB-lite"/>
    </source>
</evidence>
<evidence type="ECO:0000256" key="3">
    <source>
        <dbReference type="ARBA" id="ARBA00007908"/>
    </source>
</evidence>
<dbReference type="SUPFAM" id="SSF58026">
    <property type="entry name" value="Delta-sleep-inducing peptide immunoreactive peptide"/>
    <property type="match status" value="1"/>
</dbReference>
<keyword evidence="5" id="KW-0805">Transcription regulation</keyword>
<dbReference type="GO" id="GO:0006357">
    <property type="term" value="P:regulation of transcription by RNA polymerase II"/>
    <property type="evidence" value="ECO:0007669"/>
    <property type="project" value="InterPro"/>
</dbReference>
<evidence type="ECO:0000313" key="10">
    <source>
        <dbReference type="EMBL" id="PCG75279.1"/>
    </source>
</evidence>
<dbReference type="PANTHER" id="PTHR46745">
    <property type="entry name" value="TSC22 DOMAIN FAMILY PROTEIN 1"/>
    <property type="match status" value="1"/>
</dbReference>
<sequence length="1692" mass="183764">MHVSVTNAGAGSIINLIGNAKPQEGMKEIQEHVRNERFKVVKIESTEPFRRGRWMCMDYLDHTTQQNAAITLNNNLDVTETNALQAPDSGVVINDSQHDEMSNDLTNKGPKDMQGNAPTVQQLEQTLQKQFPMASPGQSLTQPINAVQQQMQPVSQSVSVQSPPLEMPQQMPNPNLQANQQQVGQQHPQSMTHITMQNAAQSHPQQTQQQQVQQIPQSFPQHQLQQVIAQSQGMAMQQIPMHQQMPQQMQQIPNQQMQQMSQHLPQAQMTNMPQMQQQMPQMQAMPNQGQINQVATQQPQMQQMQMQQIQGQPNPQIHMQQAQMPNMAQTHHMQGQQAMGAQQAQLQHLPSQAQIQAMQNQQLPNHIQQMQMPTQLTGANQQMPQMQTQMHQLPSQPQQSVVPGMHPQMQQQGMSGVQQQYNQAVSQQSNAQNMITASMPSSQQQMVQPQHTVPQYHTQQSQMSQQGQTMPQEVLTSIVTSQQGATLPSNLQPMPSQPQGSTLPANLQSLTGQQQPTTVHTIAPQQGNVPQGNIQMMTAAPQNMQMTLDGNQPSMQIPASDPIFMQPTNVGQQMPVAQHMGQQNLLPQQVGGQGQMGGVQYVPNQPVAQVPMAHQNIPMSMQPSMPVGMGGGVHPNVVQSQTSMGLGYGNVVPVMSQSSVAPVEATVSGTNSPVVSMPVSSTAYVANAPQPGHDSQGFGSPITSVTVGSRVSTDAGEDSADDLDESHTDDISRVTDIENETPSYSEDTFSKDDVFYNASSASLGCAPVIPTSSQYGLAIVGQDNANNQIGGAVPNSNNTEVSDMHVSVTNAGAGSIINLIGNAKPQEGMKEIQEHVRNERFKVVKIESTEPFRRGRWMCMDYLDHTTQQNAAITLNNNLDVTETNALQAPDSGVVINDSQHDEMSNDLTNKGPKDMQGNAPTVQQLEQTLQKQFPMASPGQSLTQPINAVQQQMQPVSQSVSVQSPPLEMPQQMPNPNLQANQQQVGQQHPQSMTHITMQNAAQSHPQQTQQQQVQQIPQSFPQHQLQQVIAQSQGMAMQQIPMHQQMPQQMQQIPNQQMQQMSQHLPQAQMTNMPQMQQQMPQMQAMPNQGQINQVATQQPQMQQMQMQQIQGQPNPQIHMQQAQMPNMAQTHHMQGQQAMGAQQAQLQHLPSQAQIQAMQNQQLPNHIQQMQMPTQLTGANQQMPQMQTQMHQLPSQPQQSVVPGMHPQMQQQGMSGVQQQYNQAVSQQSNAQNMITASMPSSQQQMVQPQHTVPQYHTQQSQMSQQGQTMPQEVLTSIVTSQQGATLPSNLQPMPSQPQGSTLPANLQSLTGQQQPTTVHTIAPQQGNVPQGNIQMMTAAPQNMQMTLDGNQPSMQIPASDPIFMQPTNVGQQMPVAQHMGQQNLLPQQVGGQGQMGGVQYVPNQPVAQVPMAHQNIPMSMQPSMPVGMGGGVHPNVVQSQTSMGLGYGNVVPVMSQSSVAPVEATVSGTNSPVVSMPVSSTAYVANAPQPGHDSQGFGSPVSAVSHAISGAVMSSVNVNACDSGAPDVSTDALQAGDTGDGKEEPQPAPPPEDESINGLALALGGSGAGSPATANDSRDQTTTSSRAPSPPPNERQQHSSASGTSAVAIDNKIEQAMDLVKSHLMFAVREEVEVLKERIAELMERINQLEVENTYLRAHASQDTLAQLPAAAGTKPPAAPQGPQPPVS</sequence>
<protein>
    <submittedName>
        <fullName evidence="10">Uncharacterized protein</fullName>
    </submittedName>
</protein>
<feature type="region of interest" description="Disordered" evidence="9">
    <location>
        <begin position="483"/>
        <end position="504"/>
    </location>
</feature>
<dbReference type="GO" id="GO:0043066">
    <property type="term" value="P:negative regulation of apoptotic process"/>
    <property type="evidence" value="ECO:0007669"/>
    <property type="project" value="TreeGrafter"/>
</dbReference>
<proteinExistence type="inferred from homology"/>
<comment type="caution">
    <text evidence="10">The sequence shown here is derived from an EMBL/GenBank/DDBJ whole genome shotgun (WGS) entry which is preliminary data.</text>
</comment>
<dbReference type="InterPro" id="IPR047862">
    <property type="entry name" value="TSC22/BUN_CS"/>
</dbReference>
<keyword evidence="6" id="KW-0804">Transcription</keyword>
<name>A0A2A4JTY6_HELVI</name>
<feature type="compositionally biased region" description="Polar residues" evidence="9">
    <location>
        <begin position="697"/>
        <end position="706"/>
    </location>
</feature>
<reference evidence="10" key="1">
    <citation type="submission" date="2017-09" db="EMBL/GenBank/DDBJ databases">
        <title>Contemporary evolution of a Lepidopteran species, Heliothis virescens, in response to modern agricultural practices.</title>
        <authorList>
            <person name="Fritz M.L."/>
            <person name="Deyonke A.M."/>
            <person name="Papanicolaou A."/>
            <person name="Micinski S."/>
            <person name="Westbrook J."/>
            <person name="Gould F."/>
        </authorList>
    </citation>
    <scope>NUCLEOTIDE SEQUENCE [LARGE SCALE GENOMIC DNA]</scope>
    <source>
        <strain evidence="10">HvINT-</strain>
        <tissue evidence="10">Whole body</tissue>
    </source>
</reference>
<dbReference type="EMBL" id="NWSH01000617">
    <property type="protein sequence ID" value="PCG75279.1"/>
    <property type="molecule type" value="Genomic_DNA"/>
</dbReference>
<feature type="region of interest" description="Disordered" evidence="9">
    <location>
        <begin position="1285"/>
        <end position="1307"/>
    </location>
</feature>
<organism evidence="10">
    <name type="scientific">Heliothis virescens</name>
    <name type="common">Tobacco budworm moth</name>
    <dbReference type="NCBI Taxonomy" id="7102"/>
    <lineage>
        <taxon>Eukaryota</taxon>
        <taxon>Metazoa</taxon>
        <taxon>Ecdysozoa</taxon>
        <taxon>Arthropoda</taxon>
        <taxon>Hexapoda</taxon>
        <taxon>Insecta</taxon>
        <taxon>Pterygota</taxon>
        <taxon>Neoptera</taxon>
        <taxon>Endopterygota</taxon>
        <taxon>Lepidoptera</taxon>
        <taxon>Glossata</taxon>
        <taxon>Ditrysia</taxon>
        <taxon>Noctuoidea</taxon>
        <taxon>Noctuidae</taxon>
        <taxon>Heliothinae</taxon>
        <taxon>Heliothis</taxon>
    </lineage>
</organism>
<feature type="coiled-coil region" evidence="8">
    <location>
        <begin position="1629"/>
        <end position="1663"/>
    </location>
</feature>
<dbReference type="CDD" id="cd21936">
    <property type="entry name" value="ZIP_TSC22D"/>
    <property type="match status" value="1"/>
</dbReference>
<evidence type="ECO:0000256" key="8">
    <source>
        <dbReference type="SAM" id="Coils"/>
    </source>
</evidence>
<evidence type="ECO:0000256" key="1">
    <source>
        <dbReference type="ARBA" id="ARBA00004123"/>
    </source>
</evidence>
<feature type="compositionally biased region" description="Pro residues" evidence="9">
    <location>
        <begin position="1681"/>
        <end position="1692"/>
    </location>
</feature>
<dbReference type="Pfam" id="PF01166">
    <property type="entry name" value="TSC22"/>
    <property type="match status" value="1"/>
</dbReference>
<gene>
    <name evidence="10" type="ORF">B5V51_11986</name>
</gene>
<feature type="region of interest" description="Disordered" evidence="9">
    <location>
        <begin position="686"/>
        <end position="706"/>
    </location>
</feature>
<evidence type="ECO:0000256" key="4">
    <source>
        <dbReference type="ARBA" id="ARBA00022490"/>
    </source>
</evidence>
<dbReference type="GO" id="GO:0005634">
    <property type="term" value="C:nucleus"/>
    <property type="evidence" value="ECO:0007669"/>
    <property type="project" value="UniProtKB-SubCell"/>
</dbReference>
<dbReference type="GO" id="GO:0008284">
    <property type="term" value="P:positive regulation of cell population proliferation"/>
    <property type="evidence" value="ECO:0007669"/>
    <property type="project" value="TreeGrafter"/>
</dbReference>